<accession>A0ABT8F5R8</accession>
<evidence type="ECO:0000313" key="17">
    <source>
        <dbReference type="EMBL" id="MDN4165822.1"/>
    </source>
</evidence>
<feature type="binding site" evidence="16">
    <location>
        <position position="82"/>
    </location>
    <ligand>
        <name>substrate</name>
    </ligand>
</feature>
<feature type="binding site" evidence="16">
    <location>
        <begin position="6"/>
        <end position="13"/>
    </location>
    <ligand>
        <name>ATP</name>
        <dbReference type="ChEBI" id="CHEBI:30616"/>
    </ligand>
</feature>
<keyword evidence="7 16" id="KW-0963">Cytoplasm</keyword>
<dbReference type="NCBIfam" id="TIGR00671">
    <property type="entry name" value="baf"/>
    <property type="match status" value="1"/>
</dbReference>
<dbReference type="HAMAP" id="MF_01274">
    <property type="entry name" value="Pantothen_kinase_3"/>
    <property type="match status" value="1"/>
</dbReference>
<comment type="caution">
    <text evidence="16">Lacks conserved residue(s) required for the propagation of feature annotation.</text>
</comment>
<keyword evidence="13 16" id="KW-0173">Coenzyme A biosynthesis</keyword>
<feature type="binding site" evidence="16">
    <location>
        <position position="168"/>
    </location>
    <ligand>
        <name>substrate</name>
    </ligand>
</feature>
<dbReference type="PANTHER" id="PTHR34265:SF1">
    <property type="entry name" value="TYPE III PANTOTHENATE KINASE"/>
    <property type="match status" value="1"/>
</dbReference>
<protein>
    <recommendedName>
        <fullName evidence="15 16">Type III pantothenate kinase</fullName>
        <ecNumber evidence="6 16">2.7.1.33</ecNumber>
    </recommendedName>
    <alternativeName>
        <fullName evidence="16">PanK-III</fullName>
    </alternativeName>
    <alternativeName>
        <fullName evidence="16">Pantothenic acid kinase</fullName>
    </alternativeName>
</protein>
<feature type="binding site" evidence="16">
    <location>
        <position position="115"/>
    </location>
    <ligand>
        <name>ATP</name>
        <dbReference type="ChEBI" id="CHEBI:30616"/>
    </ligand>
</feature>
<comment type="subcellular location">
    <subcellularLocation>
        <location evidence="3 16">Cytoplasm</location>
    </subcellularLocation>
</comment>
<dbReference type="Pfam" id="PF03309">
    <property type="entry name" value="Pan_kinase"/>
    <property type="match status" value="1"/>
</dbReference>
<dbReference type="EMBL" id="JAUHJS010000004">
    <property type="protein sequence ID" value="MDN4165822.1"/>
    <property type="molecule type" value="Genomic_DNA"/>
</dbReference>
<dbReference type="InterPro" id="IPR043129">
    <property type="entry name" value="ATPase_NBD"/>
</dbReference>
<sequence length="239" mass="26233">MFAAIDIGNTRIKIGFFEGNLLHEIRDCETLPQMQQALQSHAVERVIVSSVRFSSEEMQPFLAEYAPLYLSHQTPLPISISYATPHSLGTDRLAMACGAHALYPQGSSLSIALGTCITYNLLLPKIGFVGGAISPGVEMRAKAMHTFTARLPLVSLSSDEISPLGISTEHSLQAGVVHGVWYEILGFIEEYRAQQQDLQIFICGGNLNLFEKKIKEPIFALPELVLVGLNAILHYNVHT</sequence>
<evidence type="ECO:0000256" key="16">
    <source>
        <dbReference type="HAMAP-Rule" id="MF_01274"/>
    </source>
</evidence>
<keyword evidence="10 16" id="KW-0418">Kinase</keyword>
<dbReference type="InterPro" id="IPR004619">
    <property type="entry name" value="Type_III_PanK"/>
</dbReference>
<comment type="similarity">
    <text evidence="14 16">Belongs to the type III pantothenate kinase family.</text>
</comment>
<evidence type="ECO:0000256" key="12">
    <source>
        <dbReference type="ARBA" id="ARBA00022958"/>
    </source>
</evidence>
<keyword evidence="18" id="KW-1185">Reference proteome</keyword>
<comment type="cofactor">
    <cofactor evidence="2">
        <name>K(+)</name>
        <dbReference type="ChEBI" id="CHEBI:29103"/>
    </cofactor>
</comment>
<dbReference type="PANTHER" id="PTHR34265">
    <property type="entry name" value="TYPE III PANTOTHENATE KINASE"/>
    <property type="match status" value="1"/>
</dbReference>
<evidence type="ECO:0000256" key="6">
    <source>
        <dbReference type="ARBA" id="ARBA00012102"/>
    </source>
</evidence>
<dbReference type="Proteomes" id="UP001168552">
    <property type="component" value="Unassembled WGS sequence"/>
</dbReference>
<comment type="function">
    <text evidence="16">Catalyzes the phosphorylation of pantothenate (Pan), the first step in CoA biosynthesis.</text>
</comment>
<gene>
    <name evidence="16" type="primary">coaX</name>
    <name evidence="17" type="ORF">QWY31_09925</name>
</gene>
<proteinExistence type="inferred from homology"/>
<evidence type="ECO:0000256" key="13">
    <source>
        <dbReference type="ARBA" id="ARBA00022993"/>
    </source>
</evidence>
<name>A0ABT8F5R8_9BACT</name>
<evidence type="ECO:0000256" key="2">
    <source>
        <dbReference type="ARBA" id="ARBA00001958"/>
    </source>
</evidence>
<organism evidence="17 18">
    <name type="scientific">Shiella aurantiaca</name>
    <dbReference type="NCBI Taxonomy" id="3058365"/>
    <lineage>
        <taxon>Bacteria</taxon>
        <taxon>Pseudomonadati</taxon>
        <taxon>Bacteroidota</taxon>
        <taxon>Cytophagia</taxon>
        <taxon>Cytophagales</taxon>
        <taxon>Shiellaceae</taxon>
        <taxon>Shiella</taxon>
    </lineage>
</organism>
<comment type="cofactor">
    <cofactor evidence="16">
        <name>NH4(+)</name>
        <dbReference type="ChEBI" id="CHEBI:28938"/>
    </cofactor>
    <cofactor evidence="16">
        <name>K(+)</name>
        <dbReference type="ChEBI" id="CHEBI:29103"/>
    </cofactor>
    <text evidence="16">A monovalent cation. Ammonium or potassium.</text>
</comment>
<evidence type="ECO:0000256" key="9">
    <source>
        <dbReference type="ARBA" id="ARBA00022741"/>
    </source>
</evidence>
<reference evidence="17" key="1">
    <citation type="submission" date="2023-06" db="EMBL/GenBank/DDBJ databases">
        <title>Cytophagales bacterium Strain LB-30, isolated from soil.</title>
        <authorList>
            <person name="Liu B."/>
        </authorList>
    </citation>
    <scope>NUCLEOTIDE SEQUENCE</scope>
    <source>
        <strain evidence="17">LB-30</strain>
    </source>
</reference>
<comment type="pathway">
    <text evidence="4 16">Cofactor biosynthesis; coenzyme A biosynthesis; CoA from (R)-pantothenate: step 1/5.</text>
</comment>
<comment type="caution">
    <text evidence="17">The sequence shown here is derived from an EMBL/GenBank/DDBJ whole genome shotgun (WGS) entry which is preliminary data.</text>
</comment>
<evidence type="ECO:0000256" key="14">
    <source>
        <dbReference type="ARBA" id="ARBA00038036"/>
    </source>
</evidence>
<dbReference type="Gene3D" id="3.30.420.40">
    <property type="match status" value="1"/>
</dbReference>
<evidence type="ECO:0000256" key="11">
    <source>
        <dbReference type="ARBA" id="ARBA00022840"/>
    </source>
</evidence>
<keyword evidence="11 16" id="KW-0067">ATP-binding</keyword>
<comment type="catalytic activity">
    <reaction evidence="1 16">
        <text>(R)-pantothenate + ATP = (R)-4'-phosphopantothenate + ADP + H(+)</text>
        <dbReference type="Rhea" id="RHEA:16373"/>
        <dbReference type="ChEBI" id="CHEBI:10986"/>
        <dbReference type="ChEBI" id="CHEBI:15378"/>
        <dbReference type="ChEBI" id="CHEBI:29032"/>
        <dbReference type="ChEBI" id="CHEBI:30616"/>
        <dbReference type="ChEBI" id="CHEBI:456216"/>
        <dbReference type="EC" id="2.7.1.33"/>
    </reaction>
</comment>
<dbReference type="GO" id="GO:0004594">
    <property type="term" value="F:pantothenate kinase activity"/>
    <property type="evidence" value="ECO:0007669"/>
    <property type="project" value="UniProtKB-EC"/>
</dbReference>
<keyword evidence="8 16" id="KW-0808">Transferase</keyword>
<evidence type="ECO:0000256" key="4">
    <source>
        <dbReference type="ARBA" id="ARBA00005225"/>
    </source>
</evidence>
<feature type="binding site" evidence="16">
    <location>
        <begin position="89"/>
        <end position="92"/>
    </location>
    <ligand>
        <name>substrate</name>
    </ligand>
</feature>
<dbReference type="SUPFAM" id="SSF53067">
    <property type="entry name" value="Actin-like ATPase domain"/>
    <property type="match status" value="2"/>
</dbReference>
<dbReference type="CDD" id="cd24015">
    <property type="entry name" value="ASKHA_NBD_PanK-III"/>
    <property type="match status" value="1"/>
</dbReference>
<evidence type="ECO:0000313" key="18">
    <source>
        <dbReference type="Proteomes" id="UP001168552"/>
    </source>
</evidence>
<comment type="subunit">
    <text evidence="5 16">Homodimer.</text>
</comment>
<dbReference type="RefSeq" id="WP_320004353.1">
    <property type="nucleotide sequence ID" value="NZ_JAUHJS010000004.1"/>
</dbReference>
<evidence type="ECO:0000256" key="7">
    <source>
        <dbReference type="ARBA" id="ARBA00022490"/>
    </source>
</evidence>
<evidence type="ECO:0000256" key="1">
    <source>
        <dbReference type="ARBA" id="ARBA00001206"/>
    </source>
</evidence>
<keyword evidence="12 16" id="KW-0630">Potassium</keyword>
<keyword evidence="9 16" id="KW-0547">Nucleotide-binding</keyword>
<dbReference type="EC" id="2.7.1.33" evidence="6 16"/>
<evidence type="ECO:0000256" key="3">
    <source>
        <dbReference type="ARBA" id="ARBA00004496"/>
    </source>
</evidence>
<evidence type="ECO:0000256" key="10">
    <source>
        <dbReference type="ARBA" id="ARBA00022777"/>
    </source>
</evidence>
<evidence type="ECO:0000256" key="5">
    <source>
        <dbReference type="ARBA" id="ARBA00011738"/>
    </source>
</evidence>
<feature type="active site" description="Proton acceptor" evidence="16">
    <location>
        <position position="91"/>
    </location>
</feature>
<evidence type="ECO:0000256" key="15">
    <source>
        <dbReference type="ARBA" id="ARBA00040883"/>
    </source>
</evidence>
<evidence type="ECO:0000256" key="8">
    <source>
        <dbReference type="ARBA" id="ARBA00022679"/>
    </source>
</evidence>